<name>A0A1H8LY34_9FLAO</name>
<proteinExistence type="predicted"/>
<dbReference type="Proteomes" id="UP000198657">
    <property type="component" value="Unassembled WGS sequence"/>
</dbReference>
<reference evidence="2" key="1">
    <citation type="submission" date="2016-10" db="EMBL/GenBank/DDBJ databases">
        <authorList>
            <person name="Varghese N."/>
            <person name="Submissions S."/>
        </authorList>
    </citation>
    <scope>NUCLEOTIDE SEQUENCE [LARGE SCALE GENOMIC DNA]</scope>
    <source>
        <strain evidence="2">CGMCC 1.8704</strain>
    </source>
</reference>
<dbReference type="RefSeq" id="WP_091169345.1">
    <property type="nucleotide sequence ID" value="NZ_FODN01000003.1"/>
</dbReference>
<keyword evidence="2" id="KW-1185">Reference proteome</keyword>
<accession>A0A1H8LY34</accession>
<evidence type="ECO:0000313" key="1">
    <source>
        <dbReference type="EMBL" id="SEO10043.1"/>
    </source>
</evidence>
<sequence>MKKINNFWTWFQDNQLTIKNILNESLKNQESILYWIKQNLSYYCNDIDFILVFPNNNNNNNNNNNSSSKFIITANGNPEYFKQVIALVDSAPILKTWKFTAFITTNETIEKRLNILDQHYIIHDIKMKDDLSKHIPINPESYAIKQTIHIHLKNYTIHCSNKTLQQTIFFILEEILGGIFLYETIHFVQLTESIEQEILIIHLYELQVYLHGYSLKQNQKL</sequence>
<evidence type="ECO:0000313" key="2">
    <source>
        <dbReference type="Proteomes" id="UP000198657"/>
    </source>
</evidence>
<dbReference type="AlphaFoldDB" id="A0A1H8LY34"/>
<gene>
    <name evidence="1" type="ORF">SAMN04487942_1734</name>
</gene>
<protein>
    <submittedName>
        <fullName evidence="1">Uncharacterized protein</fullName>
    </submittedName>
</protein>
<organism evidence="1 2">
    <name type="scientific">Flavobacterium sinopsychrotolerans</name>
    <dbReference type="NCBI Taxonomy" id="604089"/>
    <lineage>
        <taxon>Bacteria</taxon>
        <taxon>Pseudomonadati</taxon>
        <taxon>Bacteroidota</taxon>
        <taxon>Flavobacteriia</taxon>
        <taxon>Flavobacteriales</taxon>
        <taxon>Flavobacteriaceae</taxon>
        <taxon>Flavobacterium</taxon>
    </lineage>
</organism>
<dbReference type="EMBL" id="FODN01000003">
    <property type="protein sequence ID" value="SEO10043.1"/>
    <property type="molecule type" value="Genomic_DNA"/>
</dbReference>
<dbReference type="OrthoDB" id="1339084at2"/>